<feature type="domain" description="Ig-like" evidence="1">
    <location>
        <begin position="60"/>
        <end position="122"/>
    </location>
</feature>
<dbReference type="OrthoDB" id="2413561at2759"/>
<dbReference type="Proteomes" id="UP000281553">
    <property type="component" value="Unassembled WGS sequence"/>
</dbReference>
<evidence type="ECO:0000313" key="3">
    <source>
        <dbReference type="Proteomes" id="UP000281553"/>
    </source>
</evidence>
<evidence type="ECO:0000313" key="2">
    <source>
        <dbReference type="EMBL" id="VDN11224.1"/>
    </source>
</evidence>
<dbReference type="AlphaFoldDB" id="A0A3P7L3E4"/>
<protein>
    <recommendedName>
        <fullName evidence="1">Ig-like domain-containing protein</fullName>
    </recommendedName>
</protein>
<dbReference type="PROSITE" id="PS50835">
    <property type="entry name" value="IG_LIKE"/>
    <property type="match status" value="1"/>
</dbReference>
<sequence>MIKPELESGRRYLAGESNLQILNADRDVDPGRYQCQALNKTSKFVSASREALVNVYWMEPDVHVELVKPQRIEDIRMGVEVELACRVQASPPVTMNNILWFHNGNAMTLLVNVNDSSFEIAK</sequence>
<accession>A0A3P7L3E4</accession>
<proteinExistence type="predicted"/>
<dbReference type="SUPFAM" id="SSF48726">
    <property type="entry name" value="Immunoglobulin"/>
    <property type="match status" value="1"/>
</dbReference>
<organism evidence="2 3">
    <name type="scientific">Dibothriocephalus latus</name>
    <name type="common">Fish tapeworm</name>
    <name type="synonym">Diphyllobothrium latum</name>
    <dbReference type="NCBI Taxonomy" id="60516"/>
    <lineage>
        <taxon>Eukaryota</taxon>
        <taxon>Metazoa</taxon>
        <taxon>Spiralia</taxon>
        <taxon>Lophotrochozoa</taxon>
        <taxon>Platyhelminthes</taxon>
        <taxon>Cestoda</taxon>
        <taxon>Eucestoda</taxon>
        <taxon>Diphyllobothriidea</taxon>
        <taxon>Diphyllobothriidae</taxon>
        <taxon>Dibothriocephalus</taxon>
    </lineage>
</organism>
<evidence type="ECO:0000259" key="1">
    <source>
        <dbReference type="PROSITE" id="PS50835"/>
    </source>
</evidence>
<dbReference type="InterPro" id="IPR036179">
    <property type="entry name" value="Ig-like_dom_sf"/>
</dbReference>
<name>A0A3P7L3E4_DIBLA</name>
<reference evidence="2 3" key="1">
    <citation type="submission" date="2018-11" db="EMBL/GenBank/DDBJ databases">
        <authorList>
            <consortium name="Pathogen Informatics"/>
        </authorList>
    </citation>
    <scope>NUCLEOTIDE SEQUENCE [LARGE SCALE GENOMIC DNA]</scope>
</reference>
<keyword evidence="3" id="KW-1185">Reference proteome</keyword>
<dbReference type="EMBL" id="UYRU01051005">
    <property type="protein sequence ID" value="VDN11224.1"/>
    <property type="molecule type" value="Genomic_DNA"/>
</dbReference>
<gene>
    <name evidence="2" type="ORF">DILT_LOCUS7055</name>
</gene>
<dbReference type="InterPro" id="IPR007110">
    <property type="entry name" value="Ig-like_dom"/>
</dbReference>